<accession>A0A3M7Q9V8</accession>
<evidence type="ECO:0000313" key="2">
    <source>
        <dbReference type="Proteomes" id="UP000276133"/>
    </source>
</evidence>
<comment type="caution">
    <text evidence="1">The sequence shown here is derived from an EMBL/GenBank/DDBJ whole genome shotgun (WGS) entry which is preliminary data.</text>
</comment>
<dbReference type="EMBL" id="REGN01006823">
    <property type="protein sequence ID" value="RNA08190.1"/>
    <property type="molecule type" value="Genomic_DNA"/>
</dbReference>
<reference evidence="1 2" key="1">
    <citation type="journal article" date="2018" name="Sci. Rep.">
        <title>Genomic signatures of local adaptation to the degree of environmental predictability in rotifers.</title>
        <authorList>
            <person name="Franch-Gras L."/>
            <person name="Hahn C."/>
            <person name="Garcia-Roger E.M."/>
            <person name="Carmona M.J."/>
            <person name="Serra M."/>
            <person name="Gomez A."/>
        </authorList>
    </citation>
    <scope>NUCLEOTIDE SEQUENCE [LARGE SCALE GENOMIC DNA]</scope>
    <source>
        <strain evidence="1">HYR1</strain>
    </source>
</reference>
<sequence length="116" mass="13650">MLENLNIKYDKKLHNITLNCCNCLKLNWIMENVSLPTDYFLFDFLVITTRDLTPREKIKRVIPSCLNASENKLKRVSLCIFDKLFPFKNVTPFLRLNAIKSNRKIAFKQAELTLLK</sequence>
<dbReference type="Proteomes" id="UP000276133">
    <property type="component" value="Unassembled WGS sequence"/>
</dbReference>
<evidence type="ECO:0000313" key="1">
    <source>
        <dbReference type="EMBL" id="RNA08190.1"/>
    </source>
</evidence>
<dbReference type="AlphaFoldDB" id="A0A3M7Q9V8"/>
<gene>
    <name evidence="1" type="ORF">BpHYR1_035888</name>
</gene>
<feature type="non-terminal residue" evidence="1">
    <location>
        <position position="116"/>
    </location>
</feature>
<name>A0A3M7Q9V8_BRAPC</name>
<keyword evidence="2" id="KW-1185">Reference proteome</keyword>
<protein>
    <submittedName>
        <fullName evidence="1">Uncharacterized protein</fullName>
    </submittedName>
</protein>
<proteinExistence type="predicted"/>
<organism evidence="1 2">
    <name type="scientific">Brachionus plicatilis</name>
    <name type="common">Marine rotifer</name>
    <name type="synonym">Brachionus muelleri</name>
    <dbReference type="NCBI Taxonomy" id="10195"/>
    <lineage>
        <taxon>Eukaryota</taxon>
        <taxon>Metazoa</taxon>
        <taxon>Spiralia</taxon>
        <taxon>Gnathifera</taxon>
        <taxon>Rotifera</taxon>
        <taxon>Eurotatoria</taxon>
        <taxon>Monogononta</taxon>
        <taxon>Pseudotrocha</taxon>
        <taxon>Ploima</taxon>
        <taxon>Brachionidae</taxon>
        <taxon>Brachionus</taxon>
    </lineage>
</organism>